<gene>
    <name evidence="2" type="ORF">BJY28_000358</name>
</gene>
<reference evidence="2 3" key="1">
    <citation type="submission" date="2020-07" db="EMBL/GenBank/DDBJ databases">
        <title>Sequencing the genomes of 1000 actinobacteria strains.</title>
        <authorList>
            <person name="Klenk H.-P."/>
        </authorList>
    </citation>
    <scope>NUCLEOTIDE SEQUENCE [LARGE SCALE GENOMIC DNA]</scope>
    <source>
        <strain evidence="2 3">DSM 24723</strain>
    </source>
</reference>
<dbReference type="InterPro" id="IPR029063">
    <property type="entry name" value="SAM-dependent_MTases_sf"/>
</dbReference>
<name>A0A852WZ60_9MICO</name>
<evidence type="ECO:0000256" key="1">
    <source>
        <dbReference type="ARBA" id="ARBA00023115"/>
    </source>
</evidence>
<comment type="caution">
    <text evidence="2">The sequence shown here is derived from an EMBL/GenBank/DDBJ whole genome shotgun (WGS) entry which is preliminary data.</text>
</comment>
<dbReference type="PANTHER" id="PTHR43317">
    <property type="entry name" value="THERMOSPERMINE SYNTHASE ACAULIS5"/>
    <property type="match status" value="1"/>
</dbReference>
<dbReference type="Gene3D" id="3.40.50.150">
    <property type="entry name" value="Vaccinia Virus protein VP39"/>
    <property type="match status" value="1"/>
</dbReference>
<dbReference type="PANTHER" id="PTHR43317:SF3">
    <property type="entry name" value="BLR2883 PROTEIN"/>
    <property type="match status" value="1"/>
</dbReference>
<dbReference type="RefSeq" id="WP_179461480.1">
    <property type="nucleotide sequence ID" value="NZ_JACBZX010000001.1"/>
</dbReference>
<proteinExistence type="predicted"/>
<sequence>MTHEDPRTVVRAETPRGEIALRERTVDGATVHELVVAGVFAMDSRDTSTETALAERTLALLSSPERVLVGGLGLGFTALSVLKDSRVRRLDVVELEEDLVMWARLGLTPTLGVLGRHPRARVHVGDVADVLAVDPSPGAAEYLPPGPWDLVLLDVDNGPSFLLHPGNARIYAADALASALGQVSPGGALAIWAAQREPELLARLTDLAPTQEIPFAVEREGRQLEYAIYLARP</sequence>
<evidence type="ECO:0000313" key="2">
    <source>
        <dbReference type="EMBL" id="NYG35889.1"/>
    </source>
</evidence>
<keyword evidence="3" id="KW-1185">Reference proteome</keyword>
<dbReference type="EMBL" id="JACBZX010000001">
    <property type="protein sequence ID" value="NYG35889.1"/>
    <property type="molecule type" value="Genomic_DNA"/>
</dbReference>
<protein>
    <submittedName>
        <fullName evidence="2">Spermidine synthase</fullName>
    </submittedName>
</protein>
<dbReference type="Proteomes" id="UP000592181">
    <property type="component" value="Unassembled WGS sequence"/>
</dbReference>
<dbReference type="SUPFAM" id="SSF53335">
    <property type="entry name" value="S-adenosyl-L-methionine-dependent methyltransferases"/>
    <property type="match status" value="1"/>
</dbReference>
<evidence type="ECO:0000313" key="3">
    <source>
        <dbReference type="Proteomes" id="UP000592181"/>
    </source>
</evidence>
<keyword evidence="1" id="KW-0620">Polyamine biosynthesis</keyword>
<accession>A0A852WZ60</accession>
<organism evidence="2 3">
    <name type="scientific">Janibacter alkaliphilus</name>
    <dbReference type="NCBI Taxonomy" id="1069963"/>
    <lineage>
        <taxon>Bacteria</taxon>
        <taxon>Bacillati</taxon>
        <taxon>Actinomycetota</taxon>
        <taxon>Actinomycetes</taxon>
        <taxon>Micrococcales</taxon>
        <taxon>Intrasporangiaceae</taxon>
        <taxon>Janibacter</taxon>
    </lineage>
</organism>
<dbReference type="AlphaFoldDB" id="A0A852WZ60"/>
<dbReference type="GO" id="GO:0006596">
    <property type="term" value="P:polyamine biosynthetic process"/>
    <property type="evidence" value="ECO:0007669"/>
    <property type="project" value="UniProtKB-KW"/>
</dbReference>